<dbReference type="InterPro" id="IPR021215">
    <property type="entry name" value="DUF2752"/>
</dbReference>
<reference evidence="3" key="1">
    <citation type="submission" date="2016-10" db="EMBL/GenBank/DDBJ databases">
        <authorList>
            <person name="Varghese N."/>
            <person name="Submissions S."/>
        </authorList>
    </citation>
    <scope>NUCLEOTIDE SEQUENCE [LARGE SCALE GENOMIC DNA]</scope>
    <source>
        <strain evidence="3">Jip14</strain>
    </source>
</reference>
<dbReference type="EMBL" id="FNZR01000007">
    <property type="protein sequence ID" value="SEL60279.1"/>
    <property type="molecule type" value="Genomic_DNA"/>
</dbReference>
<name>A0A1H7RJJ5_9SPHI</name>
<dbReference type="RefSeq" id="WP_090607126.1">
    <property type="nucleotide sequence ID" value="NZ_FNZR01000007.1"/>
</dbReference>
<evidence type="ECO:0008006" key="4">
    <source>
        <dbReference type="Google" id="ProtNLM"/>
    </source>
</evidence>
<feature type="transmembrane region" description="Helical" evidence="1">
    <location>
        <begin position="12"/>
        <end position="31"/>
    </location>
</feature>
<dbReference type="AlphaFoldDB" id="A0A1H7RJJ5"/>
<dbReference type="STRING" id="332977.SAMN05421740_107151"/>
<sequence>MGYERGIWSKWHAAFPTELICWVAALVFLYVSGGHNPHFTLCPLENAGFDWCPGCGLGRSIGLFMHGEVVASFHMHWLGIPAFFIIVHRIYTLLINEYNNRLIDQNHEQPQYIDDH</sequence>
<evidence type="ECO:0000313" key="3">
    <source>
        <dbReference type="Proteomes" id="UP000198916"/>
    </source>
</evidence>
<feature type="transmembrane region" description="Helical" evidence="1">
    <location>
        <begin position="73"/>
        <end position="91"/>
    </location>
</feature>
<proteinExistence type="predicted"/>
<keyword evidence="1" id="KW-0812">Transmembrane</keyword>
<protein>
    <recommendedName>
        <fullName evidence="4">DUF2752 domain-containing protein</fullName>
    </recommendedName>
</protein>
<accession>A0A1H7RJJ5</accession>
<gene>
    <name evidence="2" type="ORF">SAMN05421740_107151</name>
</gene>
<dbReference type="Proteomes" id="UP000198916">
    <property type="component" value="Unassembled WGS sequence"/>
</dbReference>
<keyword evidence="1" id="KW-0472">Membrane</keyword>
<keyword evidence="1" id="KW-1133">Transmembrane helix</keyword>
<organism evidence="2 3">
    <name type="scientific">Parapedobacter koreensis</name>
    <dbReference type="NCBI Taxonomy" id="332977"/>
    <lineage>
        <taxon>Bacteria</taxon>
        <taxon>Pseudomonadati</taxon>
        <taxon>Bacteroidota</taxon>
        <taxon>Sphingobacteriia</taxon>
        <taxon>Sphingobacteriales</taxon>
        <taxon>Sphingobacteriaceae</taxon>
        <taxon>Parapedobacter</taxon>
    </lineage>
</organism>
<dbReference type="OrthoDB" id="1525013at2"/>
<evidence type="ECO:0000313" key="2">
    <source>
        <dbReference type="EMBL" id="SEL60279.1"/>
    </source>
</evidence>
<dbReference type="Pfam" id="PF10825">
    <property type="entry name" value="DUF2752"/>
    <property type="match status" value="1"/>
</dbReference>
<evidence type="ECO:0000256" key="1">
    <source>
        <dbReference type="SAM" id="Phobius"/>
    </source>
</evidence>
<keyword evidence="3" id="KW-1185">Reference proteome</keyword>